<keyword evidence="3" id="KW-1185">Reference proteome</keyword>
<evidence type="ECO:0000313" key="3">
    <source>
        <dbReference type="Proteomes" id="UP000306585"/>
    </source>
</evidence>
<keyword evidence="1" id="KW-1133">Transmembrane helix</keyword>
<dbReference type="AlphaFoldDB" id="A0A5R9GQX7"/>
<dbReference type="Proteomes" id="UP000306585">
    <property type="component" value="Unassembled WGS sequence"/>
</dbReference>
<sequence length="374" mass="40319">MSDSRQPLPGTDVDAVVDAVISDSARPAEPAAAGKPFRGWLALLVLFVVVALLVAALAAGGQLKPLLARFTTVSVEPLSTSQPAVHAAVVAPALSSPAAEEGHEVGKETAAVTEVEAAASGHEPQAPQQSAAVTPAVEPVVESVVAHGSGSEEVARLLATIDALRSQLAVMQQAQQQLMASMHGQQQMNLQVRLRWLTDPASTLAQTQQAWEEISLLPDLPAARRDEAQQMQELAGKSFRSVQQWRETLVKWADAMNEPAYQDVLPKPAHPWLAWLVGQFHLYQAPSGQARKLDVLRADLLDAARHLSLEIWPDKAAWQSLRAALLLQVEAVYRMHDQPVPELGLPDNLDALQQDIARLHETALRWRSAGQGGV</sequence>
<comment type="caution">
    <text evidence="2">The sequence shown here is derived from an EMBL/GenBank/DDBJ whole genome shotgun (WGS) entry which is preliminary data.</text>
</comment>
<keyword evidence="1" id="KW-0472">Membrane</keyword>
<gene>
    <name evidence="2" type="ORF">FEF65_02860</name>
</gene>
<evidence type="ECO:0000313" key="2">
    <source>
        <dbReference type="EMBL" id="TLS68661.1"/>
    </source>
</evidence>
<keyword evidence="1" id="KW-0812">Transmembrane</keyword>
<reference evidence="2 3" key="1">
    <citation type="journal article" date="2019" name="Appl. Environ. Microbiol.">
        <title>Environmental Evidence and Genomic Insight of Iron-oxidizing Bacteria Preference Towards More Corrosion Resistant Stainless Steel at Higher Salinities.</title>
        <authorList>
            <person name="Garrison C.E."/>
            <person name="Price K.A."/>
            <person name="Field E.K."/>
        </authorList>
    </citation>
    <scope>NUCLEOTIDE SEQUENCE [LARGE SCALE GENOMIC DNA]</scope>
    <source>
        <strain evidence="2 3">P3</strain>
    </source>
</reference>
<name>A0A5R9GQX7_9PROT</name>
<dbReference type="EMBL" id="VBRY01000002">
    <property type="protein sequence ID" value="TLS68661.1"/>
    <property type="molecule type" value="Genomic_DNA"/>
</dbReference>
<organism evidence="2 3">
    <name type="scientific">Mariprofundus erugo</name>
    <dbReference type="NCBI Taxonomy" id="2528639"/>
    <lineage>
        <taxon>Bacteria</taxon>
        <taxon>Pseudomonadati</taxon>
        <taxon>Pseudomonadota</taxon>
        <taxon>Candidatius Mariprofundia</taxon>
        <taxon>Mariprofundales</taxon>
        <taxon>Mariprofundaceae</taxon>
        <taxon>Mariprofundus</taxon>
    </lineage>
</organism>
<proteinExistence type="predicted"/>
<evidence type="ECO:0000256" key="1">
    <source>
        <dbReference type="SAM" id="Phobius"/>
    </source>
</evidence>
<accession>A0A5R9GQX7</accession>
<dbReference type="RefSeq" id="WP_138238280.1">
    <property type="nucleotide sequence ID" value="NZ_VBRY01000002.1"/>
</dbReference>
<feature type="transmembrane region" description="Helical" evidence="1">
    <location>
        <begin position="40"/>
        <end position="59"/>
    </location>
</feature>
<protein>
    <submittedName>
        <fullName evidence="2">Uncharacterized protein</fullName>
    </submittedName>
</protein>